<reference evidence="1 2" key="1">
    <citation type="submission" date="2015-07" db="EMBL/GenBank/DDBJ databases">
        <authorList>
            <person name="Kim K.M."/>
        </authorList>
    </citation>
    <scope>NUCLEOTIDE SEQUENCE [LARGE SCALE GENOMIC DNA]</scope>
    <source>
        <strain evidence="1 2">KCTC 12363</strain>
    </source>
</reference>
<dbReference type="RefSeq" id="WP_205749769.1">
    <property type="nucleotide sequence ID" value="NZ_CP012040.1"/>
</dbReference>
<dbReference type="PANTHER" id="PTHR47381">
    <property type="entry name" value="ALPHA/BETA-HYDROLASES SUPERFAMILY PROTEIN"/>
    <property type="match status" value="1"/>
</dbReference>
<dbReference type="PANTHER" id="PTHR47381:SF3">
    <property type="entry name" value="ALPHA_BETA-HYDROLASES SUPERFAMILY PROTEIN"/>
    <property type="match status" value="1"/>
</dbReference>
<evidence type="ECO:0000313" key="1">
    <source>
        <dbReference type="EMBL" id="AKP52309.1"/>
    </source>
</evidence>
<evidence type="ECO:0008006" key="3">
    <source>
        <dbReference type="Google" id="ProtNLM"/>
    </source>
</evidence>
<dbReference type="EMBL" id="CP012040">
    <property type="protein sequence ID" value="AKP52309.1"/>
    <property type="molecule type" value="Genomic_DNA"/>
</dbReference>
<dbReference type="AlphaFoldDB" id="A0A0H4PDH3"/>
<accession>A0A0H4PDH3</accession>
<gene>
    <name evidence="1" type="ORF">CA2015_2903</name>
</gene>
<dbReference type="PATRIC" id="fig|320787.5.peg.3174"/>
<dbReference type="SUPFAM" id="SSF53474">
    <property type="entry name" value="alpha/beta-Hydrolases"/>
    <property type="match status" value="1"/>
</dbReference>
<dbReference type="KEGG" id="camu:CA2015_2903"/>
<evidence type="ECO:0000313" key="2">
    <source>
        <dbReference type="Proteomes" id="UP000036520"/>
    </source>
</evidence>
<protein>
    <recommendedName>
        <fullName evidence="3">Peptidase S9 prolyl oligopeptidase catalytic domain-containing protein</fullName>
    </recommendedName>
</protein>
<name>A0A0H4PDH3_9BACT</name>
<dbReference type="STRING" id="320787.CA2015_2903"/>
<keyword evidence="2" id="KW-1185">Reference proteome</keyword>
<dbReference type="Gene3D" id="3.40.50.1820">
    <property type="entry name" value="alpha/beta hydrolase"/>
    <property type="match status" value="1"/>
</dbReference>
<organism evidence="1 2">
    <name type="scientific">Cyclobacterium amurskyense</name>
    <dbReference type="NCBI Taxonomy" id="320787"/>
    <lineage>
        <taxon>Bacteria</taxon>
        <taxon>Pseudomonadati</taxon>
        <taxon>Bacteroidota</taxon>
        <taxon>Cytophagia</taxon>
        <taxon>Cytophagales</taxon>
        <taxon>Cyclobacteriaceae</taxon>
        <taxon>Cyclobacterium</taxon>
    </lineage>
</organism>
<dbReference type="Proteomes" id="UP000036520">
    <property type="component" value="Chromosome"/>
</dbReference>
<sequence length="430" mass="48200">MKNTRRLFLKLSGILGLGLMNRVKAFGDTESKVPLVDQGMRNNYQIPGSKDSGKSIIGDYGKWANSLLDGKIPSHSYRRDKWESLEDWKNKAIKITEEKLVAPDLGGTPKVTIDKKYVYDGLSVEEISWVLPTGGRSEGIVLKPANAKGKLPGIMAFHDHGGWKYFGKRKITRTSDERHPMMVDHQRMYYEDLAWANEVAKRGYVVMVPDAFPFASRRVLLKDVPKNLRQGLNDDNPDLPENAKAYNNWAKGQEDTMAKSLFSAGTSWPGVFMAEDQKALDILCDRNDVQADKVGCGGLSGGGMRTVFSGGLDPRIKCAVCVGFMTTWKDLVLHKSFTHTWMTFAPGLPPALDFPEILGLRVPLPTMVQNSIEDGLYSLDEMHEADKILSSVFEKAGAEDKYKCSFYPGGHQFNKKMQGDAFDWFDRWLK</sequence>
<dbReference type="InterPro" id="IPR029058">
    <property type="entry name" value="AB_hydrolase_fold"/>
</dbReference>
<proteinExistence type="predicted"/>